<gene>
    <name evidence="1" type="primary">lcc3</name>
    <name evidence="1" type="ORF">DSO57_1015305</name>
</gene>
<reference evidence="1" key="1">
    <citation type="submission" date="2022-04" db="EMBL/GenBank/DDBJ databases">
        <title>Genome of the entomopathogenic fungus Entomophthora muscae.</title>
        <authorList>
            <person name="Elya C."/>
            <person name="Lovett B.R."/>
            <person name="Lee E."/>
            <person name="Macias A.M."/>
            <person name="Hajek A.E."/>
            <person name="De Bivort B.L."/>
            <person name="Kasson M.T."/>
            <person name="De Fine Licht H.H."/>
            <person name="Stajich J.E."/>
        </authorList>
    </citation>
    <scope>NUCLEOTIDE SEQUENCE</scope>
    <source>
        <strain evidence="1">Berkeley</strain>
    </source>
</reference>
<dbReference type="Proteomes" id="UP001165960">
    <property type="component" value="Unassembled WGS sequence"/>
</dbReference>
<evidence type="ECO:0000313" key="1">
    <source>
        <dbReference type="EMBL" id="KAJ9073539.1"/>
    </source>
</evidence>
<evidence type="ECO:0000313" key="2">
    <source>
        <dbReference type="Proteomes" id="UP001165960"/>
    </source>
</evidence>
<keyword evidence="2" id="KW-1185">Reference proteome</keyword>
<accession>A0ACC2TFQ7</accession>
<protein>
    <submittedName>
        <fullName evidence="1">Laccase, multicopper oxidase, benzenediol:oxygen oxidorectuctase</fullName>
    </submittedName>
</protein>
<dbReference type="EMBL" id="QTSX02002900">
    <property type="protein sequence ID" value="KAJ9073539.1"/>
    <property type="molecule type" value="Genomic_DNA"/>
</dbReference>
<sequence length="57" mass="6625">MLQFCIDGYKFFEIEVKGTLFELMEVDHTDVNRHKKYSVIINADQPISSYVGSLLLK</sequence>
<comment type="caution">
    <text evidence="1">The sequence shown here is derived from an EMBL/GenBank/DDBJ whole genome shotgun (WGS) entry which is preliminary data.</text>
</comment>
<proteinExistence type="predicted"/>
<organism evidence="1 2">
    <name type="scientific">Entomophthora muscae</name>
    <dbReference type="NCBI Taxonomy" id="34485"/>
    <lineage>
        <taxon>Eukaryota</taxon>
        <taxon>Fungi</taxon>
        <taxon>Fungi incertae sedis</taxon>
        <taxon>Zoopagomycota</taxon>
        <taxon>Entomophthoromycotina</taxon>
        <taxon>Entomophthoromycetes</taxon>
        <taxon>Entomophthorales</taxon>
        <taxon>Entomophthoraceae</taxon>
        <taxon>Entomophthora</taxon>
    </lineage>
</organism>
<name>A0ACC2TFQ7_9FUNG</name>